<dbReference type="InterPro" id="IPR039536">
    <property type="entry name" value="TetR_C_Proteobacteria"/>
</dbReference>
<organism evidence="3 4">
    <name type="scientific">Devosia aurantiaca</name>
    <dbReference type="NCBI Taxonomy" id="2714858"/>
    <lineage>
        <taxon>Bacteria</taxon>
        <taxon>Pseudomonadati</taxon>
        <taxon>Pseudomonadota</taxon>
        <taxon>Alphaproteobacteria</taxon>
        <taxon>Hyphomicrobiales</taxon>
        <taxon>Devosiaceae</taxon>
        <taxon>Devosia</taxon>
    </lineage>
</organism>
<evidence type="ECO:0000313" key="4">
    <source>
        <dbReference type="Proteomes" id="UP000474802"/>
    </source>
</evidence>
<dbReference type="PANTHER" id="PTHR30055">
    <property type="entry name" value="HTH-TYPE TRANSCRIPTIONAL REGULATOR RUTR"/>
    <property type="match status" value="1"/>
</dbReference>
<dbReference type="GO" id="GO:0000976">
    <property type="term" value="F:transcription cis-regulatory region binding"/>
    <property type="evidence" value="ECO:0007669"/>
    <property type="project" value="TreeGrafter"/>
</dbReference>
<dbReference type="Pfam" id="PF14246">
    <property type="entry name" value="TetR_C_7"/>
    <property type="match status" value="1"/>
</dbReference>
<evidence type="ECO:0000259" key="2">
    <source>
        <dbReference type="Pfam" id="PF14246"/>
    </source>
</evidence>
<protein>
    <submittedName>
        <fullName evidence="3">TetR/AcrR family transcriptional regulator</fullName>
    </submittedName>
</protein>
<dbReference type="RefSeq" id="WP_164535683.1">
    <property type="nucleotide sequence ID" value="NZ_JAALFG010000006.1"/>
</dbReference>
<evidence type="ECO:0000256" key="1">
    <source>
        <dbReference type="ARBA" id="ARBA00023125"/>
    </source>
</evidence>
<sequence length="218" mass="23685">MPRTKGSRDRDYEARRQALMALARRHLSMPSGRSASWRDLAAACQVSVPTMNHYFGNRASLIASIIEHAEQEGVPYLAITAQPSGPLPESIATLAAMLSRGFENGVLALQVIGLAEGFADQRVSASYLDHHLEPVITAIATRFEAHIQQGDMKPANVRFAAIQFLSPILVAHLHQTALAGSADYPMSMPDFIADHVANFLRAHASAPQTPEQPLETPK</sequence>
<dbReference type="EMBL" id="JAALFG010000006">
    <property type="protein sequence ID" value="NGP19438.1"/>
    <property type="molecule type" value="Genomic_DNA"/>
</dbReference>
<dbReference type="Proteomes" id="UP000474802">
    <property type="component" value="Unassembled WGS sequence"/>
</dbReference>
<name>A0A6M1SQC0_9HYPH</name>
<dbReference type="SUPFAM" id="SSF46689">
    <property type="entry name" value="Homeodomain-like"/>
    <property type="match status" value="1"/>
</dbReference>
<gene>
    <name evidence="3" type="ORF">G5575_18950</name>
</gene>
<evidence type="ECO:0000313" key="3">
    <source>
        <dbReference type="EMBL" id="NGP19438.1"/>
    </source>
</evidence>
<keyword evidence="1" id="KW-0238">DNA-binding</keyword>
<reference evidence="3 4" key="1">
    <citation type="submission" date="2020-02" db="EMBL/GenBank/DDBJ databases">
        <authorList>
            <person name="Khan S.A."/>
            <person name="Jeon C.O."/>
            <person name="Chun B.H."/>
        </authorList>
    </citation>
    <scope>NUCLEOTIDE SEQUENCE [LARGE SCALE GENOMIC DNA]</scope>
    <source>
        <strain evidence="3 4">H239</strain>
    </source>
</reference>
<dbReference type="AlphaFoldDB" id="A0A6M1SQC0"/>
<dbReference type="GO" id="GO:0003700">
    <property type="term" value="F:DNA-binding transcription factor activity"/>
    <property type="evidence" value="ECO:0007669"/>
    <property type="project" value="TreeGrafter"/>
</dbReference>
<dbReference type="SUPFAM" id="SSF48498">
    <property type="entry name" value="Tetracyclin repressor-like, C-terminal domain"/>
    <property type="match status" value="1"/>
</dbReference>
<dbReference type="PANTHER" id="PTHR30055:SF146">
    <property type="entry name" value="HTH-TYPE TRANSCRIPTIONAL DUAL REGULATOR CECR"/>
    <property type="match status" value="1"/>
</dbReference>
<dbReference type="Gene3D" id="1.10.357.10">
    <property type="entry name" value="Tetracycline Repressor, domain 2"/>
    <property type="match status" value="1"/>
</dbReference>
<feature type="domain" description="Transcriptional regulator TetR C-terminal Proteobacteria type" evidence="2">
    <location>
        <begin position="102"/>
        <end position="202"/>
    </location>
</feature>
<reference evidence="3 4" key="2">
    <citation type="submission" date="2020-03" db="EMBL/GenBank/DDBJ databases">
        <title>Devosia chinhatensis sp. nov., isolated from a hexachlorocyclohexane (HCH) dump site in India.</title>
        <authorList>
            <person name="Kumar M."/>
            <person name="Lal R."/>
        </authorList>
    </citation>
    <scope>NUCLEOTIDE SEQUENCE [LARGE SCALE GENOMIC DNA]</scope>
    <source>
        <strain evidence="3 4">H239</strain>
    </source>
</reference>
<comment type="caution">
    <text evidence="3">The sequence shown here is derived from an EMBL/GenBank/DDBJ whole genome shotgun (WGS) entry which is preliminary data.</text>
</comment>
<dbReference type="InterPro" id="IPR036271">
    <property type="entry name" value="Tet_transcr_reg_TetR-rel_C_sf"/>
</dbReference>
<keyword evidence="4" id="KW-1185">Reference proteome</keyword>
<accession>A0A6M1SQC0</accession>
<proteinExistence type="predicted"/>
<dbReference type="InterPro" id="IPR050109">
    <property type="entry name" value="HTH-type_TetR-like_transc_reg"/>
</dbReference>
<dbReference type="InterPro" id="IPR009057">
    <property type="entry name" value="Homeodomain-like_sf"/>
</dbReference>